<sequence length="131" mass="14746">MARRAESHAVPMHLSHLGLPVRDARRSLRFYETYFGFDPATARRYEDGTVIVRNADGFDLALHGGQEVGPLPAFLHFGFRMGEPEEVRALLARMRADGVGVGEHYDEPAYVAFKCADPDGHRVETYWEPEA</sequence>
<feature type="domain" description="VOC" evidence="1">
    <location>
        <begin position="13"/>
        <end position="128"/>
    </location>
</feature>
<protein>
    <recommendedName>
        <fullName evidence="1">VOC domain-containing protein</fullName>
    </recommendedName>
</protein>
<dbReference type="InterPro" id="IPR037523">
    <property type="entry name" value="VOC_core"/>
</dbReference>
<dbReference type="PANTHER" id="PTHR36113:SF3">
    <property type="entry name" value="SLL5075 PROTEIN"/>
    <property type="match status" value="1"/>
</dbReference>
<evidence type="ECO:0000313" key="2">
    <source>
        <dbReference type="EMBL" id="GIH76858.1"/>
    </source>
</evidence>
<keyword evidence="3" id="KW-1185">Reference proteome</keyword>
<dbReference type="Proteomes" id="UP000616724">
    <property type="component" value="Unassembled WGS sequence"/>
</dbReference>
<dbReference type="Gene3D" id="3.10.180.10">
    <property type="entry name" value="2,3-Dihydroxybiphenyl 1,2-Dioxygenase, domain 1"/>
    <property type="match status" value="1"/>
</dbReference>
<dbReference type="CDD" id="cd06587">
    <property type="entry name" value="VOC"/>
    <property type="match status" value="1"/>
</dbReference>
<dbReference type="SUPFAM" id="SSF54593">
    <property type="entry name" value="Glyoxalase/Bleomycin resistance protein/Dihydroxybiphenyl dioxygenase"/>
    <property type="match status" value="1"/>
</dbReference>
<dbReference type="InterPro" id="IPR051332">
    <property type="entry name" value="Fosfomycin_Res_Enzymes"/>
</dbReference>
<reference evidence="2 3" key="1">
    <citation type="submission" date="2021-01" db="EMBL/GenBank/DDBJ databases">
        <title>Whole genome shotgun sequence of Planobispora longispora NBRC 13918.</title>
        <authorList>
            <person name="Komaki H."/>
            <person name="Tamura T."/>
        </authorList>
    </citation>
    <scope>NUCLEOTIDE SEQUENCE [LARGE SCALE GENOMIC DNA]</scope>
    <source>
        <strain evidence="2 3">NBRC 13918</strain>
    </source>
</reference>
<dbReference type="Pfam" id="PF00903">
    <property type="entry name" value="Glyoxalase"/>
    <property type="match status" value="1"/>
</dbReference>
<comment type="caution">
    <text evidence="2">The sequence shown here is derived from an EMBL/GenBank/DDBJ whole genome shotgun (WGS) entry which is preliminary data.</text>
</comment>
<name>A0A8J3RRC2_9ACTN</name>
<gene>
    <name evidence="2" type="ORF">Plo01_32870</name>
</gene>
<dbReference type="AlphaFoldDB" id="A0A8J3RRC2"/>
<dbReference type="PROSITE" id="PS51819">
    <property type="entry name" value="VOC"/>
    <property type="match status" value="1"/>
</dbReference>
<organism evidence="2 3">
    <name type="scientific">Planobispora longispora</name>
    <dbReference type="NCBI Taxonomy" id="28887"/>
    <lineage>
        <taxon>Bacteria</taxon>
        <taxon>Bacillati</taxon>
        <taxon>Actinomycetota</taxon>
        <taxon>Actinomycetes</taxon>
        <taxon>Streptosporangiales</taxon>
        <taxon>Streptosporangiaceae</taxon>
        <taxon>Planobispora</taxon>
    </lineage>
</organism>
<dbReference type="InterPro" id="IPR004360">
    <property type="entry name" value="Glyas_Fos-R_dOase_dom"/>
</dbReference>
<evidence type="ECO:0000259" key="1">
    <source>
        <dbReference type="PROSITE" id="PS51819"/>
    </source>
</evidence>
<dbReference type="PANTHER" id="PTHR36113">
    <property type="entry name" value="LYASE, PUTATIVE-RELATED-RELATED"/>
    <property type="match status" value="1"/>
</dbReference>
<accession>A0A8J3RRC2</accession>
<dbReference type="EMBL" id="BOOH01000023">
    <property type="protein sequence ID" value="GIH76858.1"/>
    <property type="molecule type" value="Genomic_DNA"/>
</dbReference>
<proteinExistence type="predicted"/>
<evidence type="ECO:0000313" key="3">
    <source>
        <dbReference type="Proteomes" id="UP000616724"/>
    </source>
</evidence>
<dbReference type="InterPro" id="IPR029068">
    <property type="entry name" value="Glyas_Bleomycin-R_OHBP_Dase"/>
</dbReference>